<comment type="caution">
    <text evidence="1">The sequence shown here is derived from an EMBL/GenBank/DDBJ whole genome shotgun (WGS) entry which is preliminary data.</text>
</comment>
<protein>
    <submittedName>
        <fullName evidence="1">Uncharacterized protein</fullName>
    </submittedName>
</protein>
<dbReference type="OrthoDB" id="2445956at2759"/>
<keyword evidence="2" id="KW-1185">Reference proteome</keyword>
<name>A0A397J304_9GLOM</name>
<accession>A0A397J304</accession>
<dbReference type="AlphaFoldDB" id="A0A397J304"/>
<reference evidence="1 2" key="1">
    <citation type="submission" date="2018-08" db="EMBL/GenBank/DDBJ databases">
        <title>Genome and evolution of the arbuscular mycorrhizal fungus Diversispora epigaea (formerly Glomus versiforme) and its bacterial endosymbionts.</title>
        <authorList>
            <person name="Sun X."/>
            <person name="Fei Z."/>
            <person name="Harrison M."/>
        </authorList>
    </citation>
    <scope>NUCLEOTIDE SEQUENCE [LARGE SCALE GENOMIC DNA]</scope>
    <source>
        <strain evidence="1 2">IT104</strain>
    </source>
</reference>
<gene>
    <name evidence="1" type="ORF">Glove_105g5</name>
</gene>
<evidence type="ECO:0000313" key="1">
    <source>
        <dbReference type="EMBL" id="RHZ82685.1"/>
    </source>
</evidence>
<organism evidence="1 2">
    <name type="scientific">Diversispora epigaea</name>
    <dbReference type="NCBI Taxonomy" id="1348612"/>
    <lineage>
        <taxon>Eukaryota</taxon>
        <taxon>Fungi</taxon>
        <taxon>Fungi incertae sedis</taxon>
        <taxon>Mucoromycota</taxon>
        <taxon>Glomeromycotina</taxon>
        <taxon>Glomeromycetes</taxon>
        <taxon>Diversisporales</taxon>
        <taxon>Diversisporaceae</taxon>
        <taxon>Diversispora</taxon>
    </lineage>
</organism>
<dbReference type="EMBL" id="PQFF01000098">
    <property type="protein sequence ID" value="RHZ82685.1"/>
    <property type="molecule type" value="Genomic_DNA"/>
</dbReference>
<proteinExistence type="predicted"/>
<dbReference type="Proteomes" id="UP000266861">
    <property type="component" value="Unassembled WGS sequence"/>
</dbReference>
<evidence type="ECO:0000313" key="2">
    <source>
        <dbReference type="Proteomes" id="UP000266861"/>
    </source>
</evidence>
<sequence>MNLLTQDQRETNDVTLTEEENQLMETLLTEVSGREIIKWGKKNIIVHPPKEPQPPEVSSVNIVIKSLDPTIFPVQSSNTERMLSNLRISGLLEDVVGRNVKGRVRKYKGETKLRPAINIHDIVPKGHYIYALVLTNGQYVMLRHIRGRWFRALAYFTDHSLYSNFLDVYFTNLDAQ</sequence>